<evidence type="ECO:0000259" key="1">
    <source>
        <dbReference type="Pfam" id="PF09811"/>
    </source>
</evidence>
<reference evidence="2" key="1">
    <citation type="submission" date="2021-07" db="EMBL/GenBank/DDBJ databases">
        <authorList>
            <person name="Catto M.A."/>
            <person name="Jacobson A."/>
            <person name="Kennedy G."/>
            <person name="Labadie P."/>
            <person name="Hunt B.G."/>
            <person name="Srinivasan R."/>
        </authorList>
    </citation>
    <scope>NUCLEOTIDE SEQUENCE</scope>
    <source>
        <strain evidence="2">PL_HMW_Pooled</strain>
        <tissue evidence="2">Head</tissue>
    </source>
</reference>
<evidence type="ECO:0000313" key="3">
    <source>
        <dbReference type="Proteomes" id="UP001219518"/>
    </source>
</evidence>
<protein>
    <submittedName>
        <fullName evidence="2">Protein YAE1</fullName>
    </submittedName>
</protein>
<sequence length="40" mass="4045">AGFREGAGVGKDNAFQSGFDAGYAEGFKAAFSLGKFNGVV</sequence>
<organism evidence="2 3">
    <name type="scientific">Frankliniella fusca</name>
    <dbReference type="NCBI Taxonomy" id="407009"/>
    <lineage>
        <taxon>Eukaryota</taxon>
        <taxon>Metazoa</taxon>
        <taxon>Ecdysozoa</taxon>
        <taxon>Arthropoda</taxon>
        <taxon>Hexapoda</taxon>
        <taxon>Insecta</taxon>
        <taxon>Pterygota</taxon>
        <taxon>Neoptera</taxon>
        <taxon>Paraneoptera</taxon>
        <taxon>Thysanoptera</taxon>
        <taxon>Terebrantia</taxon>
        <taxon>Thripoidea</taxon>
        <taxon>Thripidae</taxon>
        <taxon>Frankliniella</taxon>
    </lineage>
</organism>
<feature type="non-terminal residue" evidence="2">
    <location>
        <position position="40"/>
    </location>
</feature>
<feature type="non-terminal residue" evidence="2">
    <location>
        <position position="1"/>
    </location>
</feature>
<proteinExistence type="predicted"/>
<keyword evidence="3" id="KW-1185">Reference proteome</keyword>
<reference evidence="2" key="2">
    <citation type="journal article" date="2023" name="BMC Genomics">
        <title>Pest status, molecular evolution, and epigenetic factors derived from the genome assembly of Frankliniella fusca, a thysanopteran phytovirus vector.</title>
        <authorList>
            <person name="Catto M.A."/>
            <person name="Labadie P.E."/>
            <person name="Jacobson A.L."/>
            <person name="Kennedy G.G."/>
            <person name="Srinivasan R."/>
            <person name="Hunt B.G."/>
        </authorList>
    </citation>
    <scope>NUCLEOTIDE SEQUENCE</scope>
    <source>
        <strain evidence="2">PL_HMW_Pooled</strain>
    </source>
</reference>
<dbReference type="AlphaFoldDB" id="A0AAE1GRW1"/>
<comment type="caution">
    <text evidence="2">The sequence shown here is derived from an EMBL/GenBank/DDBJ whole genome shotgun (WGS) entry which is preliminary data.</text>
</comment>
<dbReference type="Proteomes" id="UP001219518">
    <property type="component" value="Unassembled WGS sequence"/>
</dbReference>
<accession>A0AAE1GRW1</accession>
<gene>
    <name evidence="2" type="ORF">KUF71_018359</name>
</gene>
<evidence type="ECO:0000313" key="2">
    <source>
        <dbReference type="EMBL" id="KAK3907723.1"/>
    </source>
</evidence>
<name>A0AAE1GRW1_9NEOP</name>
<dbReference type="Pfam" id="PF09811">
    <property type="entry name" value="Yae1_N"/>
    <property type="match status" value="1"/>
</dbReference>
<dbReference type="EMBL" id="JAHWGI010000014">
    <property type="protein sequence ID" value="KAK3907723.1"/>
    <property type="molecule type" value="Genomic_DNA"/>
</dbReference>
<dbReference type="InterPro" id="IPR019191">
    <property type="entry name" value="Essential_protein_Yae1_N"/>
</dbReference>
<feature type="domain" description="Essential protein Yae1 N-terminal" evidence="1">
    <location>
        <begin position="2"/>
        <end position="39"/>
    </location>
</feature>